<gene>
    <name evidence="1" type="ORF">IMC76_08685</name>
</gene>
<protein>
    <submittedName>
        <fullName evidence="1">Uncharacterized protein</fullName>
    </submittedName>
</protein>
<proteinExistence type="predicted"/>
<reference evidence="1 2" key="1">
    <citation type="submission" date="2020-10" db="EMBL/GenBank/DDBJ databases">
        <title>Campylobacter and Helicobacter PacBio genomes.</title>
        <authorList>
            <person name="Lane C."/>
        </authorList>
    </citation>
    <scope>NUCLEOTIDE SEQUENCE [LARGE SCALE GENOMIC DNA]</scope>
    <source>
        <strain evidence="1 2">2016D-0077</strain>
    </source>
</reference>
<sequence length="121" mass="13673">MARLSNGLETMELGVTSWRIIINDNFKMLYTKGEVDNLLKEYQSVTKLNETLKEYAKVSELKSLANGDKTKDFMVKNIDIAGVLKLSKTDVPYSQPPNKPSGYFKVNLDGKEVAIAYYDIN</sequence>
<keyword evidence="2" id="KW-1185">Reference proteome</keyword>
<name>A0A7M1LFA6_9BACT</name>
<dbReference type="RefSeq" id="WP_025803628.1">
    <property type="nucleotide sequence ID" value="NZ_CP053842.1"/>
</dbReference>
<dbReference type="AlphaFoldDB" id="A0A7M1LFA6"/>
<evidence type="ECO:0000313" key="1">
    <source>
        <dbReference type="EMBL" id="QOQ87267.1"/>
    </source>
</evidence>
<dbReference type="Proteomes" id="UP000594749">
    <property type="component" value="Chromosome"/>
</dbReference>
<organism evidence="1 2">
    <name type="scientific">Campylobacter corcagiensis</name>
    <dbReference type="NCBI Taxonomy" id="1448857"/>
    <lineage>
        <taxon>Bacteria</taxon>
        <taxon>Pseudomonadati</taxon>
        <taxon>Campylobacterota</taxon>
        <taxon>Epsilonproteobacteria</taxon>
        <taxon>Campylobacterales</taxon>
        <taxon>Campylobacteraceae</taxon>
        <taxon>Campylobacter</taxon>
    </lineage>
</organism>
<accession>A0A7M1LFA6</accession>
<dbReference type="OrthoDB" id="9969493at2"/>
<evidence type="ECO:0000313" key="2">
    <source>
        <dbReference type="Proteomes" id="UP000594749"/>
    </source>
</evidence>
<dbReference type="EMBL" id="CP063078">
    <property type="protein sequence ID" value="QOQ87267.1"/>
    <property type="molecule type" value="Genomic_DNA"/>
</dbReference>